<sequence length="319" mass="37044">MFTSIVWVALFVGIFTLLRFIFSPYFTWKKQMKNRSSIKNSRIHTKNKTYTFEEYRKLNNDYFFSMVIPAYNEEARIAKMLKEHIKYFENYSGFQGKKYEVIIVNDCSKDKTSEIAKSFFTFEGKDVDLKVVDYQQNLGKGGAVRTGMLLSSGQYTLMVDADGATDINCFDKVFKKLLQIEKNELGIAVGSRSHLDKESVAKRKFYRKILAFVSNFIVQVICGVKLNDTQCGFKLFTRKTTEIIFGVQHLERWAFDVEILMIGNHYKMPIAEVPVNWEDVDGSHLNVIEASVTMARDFLMVRLLYLLGVWKYNDSIYKS</sequence>
<evidence type="ECO:0000256" key="13">
    <source>
        <dbReference type="SAM" id="Phobius"/>
    </source>
</evidence>
<evidence type="ECO:0000256" key="6">
    <source>
        <dbReference type="ARBA" id="ARBA00022679"/>
    </source>
</evidence>
<feature type="transmembrane region" description="Helical" evidence="13">
    <location>
        <begin position="6"/>
        <end position="28"/>
    </location>
</feature>
<keyword evidence="5" id="KW-0328">Glycosyltransferase</keyword>
<dbReference type="HOGENOM" id="CLU_033536_9_1_1"/>
<keyword evidence="16" id="KW-1185">Reference proteome</keyword>
<dbReference type="STRING" id="312017.Q23DI0"/>
<dbReference type="GeneID" id="7844996"/>
<keyword evidence="7 13" id="KW-0812">Transmembrane</keyword>
<evidence type="ECO:0000256" key="10">
    <source>
        <dbReference type="ARBA" id="ARBA00022989"/>
    </source>
</evidence>
<dbReference type="PANTHER" id="PTHR10859:SF91">
    <property type="entry name" value="DOLICHYL-PHOSPHATE BETA-GLUCOSYLTRANSFERASE"/>
    <property type="match status" value="1"/>
</dbReference>
<evidence type="ECO:0000256" key="1">
    <source>
        <dbReference type="ARBA" id="ARBA00004389"/>
    </source>
</evidence>
<dbReference type="InParanoid" id="Q23DI0"/>
<dbReference type="Proteomes" id="UP000009168">
    <property type="component" value="Unassembled WGS sequence"/>
</dbReference>
<evidence type="ECO:0000256" key="8">
    <source>
        <dbReference type="ARBA" id="ARBA00022824"/>
    </source>
</evidence>
<dbReference type="GO" id="GO:0004581">
    <property type="term" value="F:dolichyl-phosphate beta-glucosyltransferase activity"/>
    <property type="evidence" value="ECO:0007669"/>
    <property type="project" value="UniProtKB-EC"/>
</dbReference>
<dbReference type="OrthoDB" id="3784at2759"/>
<keyword evidence="10 13" id="KW-1133">Transmembrane helix</keyword>
<organism evidence="15 16">
    <name type="scientific">Tetrahymena thermophila (strain SB210)</name>
    <dbReference type="NCBI Taxonomy" id="312017"/>
    <lineage>
        <taxon>Eukaryota</taxon>
        <taxon>Sar</taxon>
        <taxon>Alveolata</taxon>
        <taxon>Ciliophora</taxon>
        <taxon>Intramacronucleata</taxon>
        <taxon>Oligohymenophorea</taxon>
        <taxon>Hymenostomatida</taxon>
        <taxon>Tetrahymenina</taxon>
        <taxon>Tetrahymenidae</taxon>
        <taxon>Tetrahymena</taxon>
    </lineage>
</organism>
<evidence type="ECO:0000256" key="12">
    <source>
        <dbReference type="ARBA" id="ARBA00045097"/>
    </source>
</evidence>
<name>Q23DI0_TETTS</name>
<comment type="pathway">
    <text evidence="2">Protein modification; protein glycosylation.</text>
</comment>
<evidence type="ECO:0000256" key="3">
    <source>
        <dbReference type="ARBA" id="ARBA00006739"/>
    </source>
</evidence>
<dbReference type="eggNOG" id="KOG2977">
    <property type="taxonomic scope" value="Eukaryota"/>
</dbReference>
<evidence type="ECO:0000313" key="15">
    <source>
        <dbReference type="EMBL" id="EAR94406.3"/>
    </source>
</evidence>
<keyword evidence="8" id="KW-0256">Endoplasmic reticulum</keyword>
<dbReference type="SUPFAM" id="SSF53448">
    <property type="entry name" value="Nucleotide-diphospho-sugar transferases"/>
    <property type="match status" value="1"/>
</dbReference>
<dbReference type="EC" id="2.4.1.117" evidence="4"/>
<evidence type="ECO:0000256" key="7">
    <source>
        <dbReference type="ARBA" id="ARBA00022692"/>
    </source>
</evidence>
<dbReference type="InterPro" id="IPR029044">
    <property type="entry name" value="Nucleotide-diphossugar_trans"/>
</dbReference>
<dbReference type="GO" id="GO:0005789">
    <property type="term" value="C:endoplasmic reticulum membrane"/>
    <property type="evidence" value="ECO:0007669"/>
    <property type="project" value="UniProtKB-SubCell"/>
</dbReference>
<feature type="domain" description="Glycosyltransferase 2-like" evidence="14">
    <location>
        <begin position="65"/>
        <end position="239"/>
    </location>
</feature>
<keyword evidence="11 13" id="KW-0472">Membrane</keyword>
<dbReference type="InterPro" id="IPR001173">
    <property type="entry name" value="Glyco_trans_2-like"/>
</dbReference>
<dbReference type="AlphaFoldDB" id="Q23DI0"/>
<keyword evidence="9" id="KW-0735">Signal-anchor</keyword>
<gene>
    <name evidence="15" type="ORF">TTHERM_00047110</name>
</gene>
<evidence type="ECO:0000259" key="14">
    <source>
        <dbReference type="Pfam" id="PF00535"/>
    </source>
</evidence>
<keyword evidence="6" id="KW-0808">Transferase</keyword>
<dbReference type="PANTHER" id="PTHR10859">
    <property type="entry name" value="GLYCOSYL TRANSFERASE"/>
    <property type="match status" value="1"/>
</dbReference>
<evidence type="ECO:0000256" key="4">
    <source>
        <dbReference type="ARBA" id="ARBA00012583"/>
    </source>
</evidence>
<evidence type="ECO:0000256" key="2">
    <source>
        <dbReference type="ARBA" id="ARBA00004922"/>
    </source>
</evidence>
<accession>Q23DI0</accession>
<protein>
    <recommendedName>
        <fullName evidence="4">dolichyl-phosphate beta-glucosyltransferase</fullName>
        <ecNumber evidence="4">2.4.1.117</ecNumber>
    </recommendedName>
</protein>
<evidence type="ECO:0000256" key="5">
    <source>
        <dbReference type="ARBA" id="ARBA00022676"/>
    </source>
</evidence>
<evidence type="ECO:0000256" key="11">
    <source>
        <dbReference type="ARBA" id="ARBA00023136"/>
    </source>
</evidence>
<evidence type="ECO:0000256" key="9">
    <source>
        <dbReference type="ARBA" id="ARBA00022968"/>
    </source>
</evidence>
<dbReference type="GO" id="GO:0006487">
    <property type="term" value="P:protein N-linked glycosylation"/>
    <property type="evidence" value="ECO:0007669"/>
    <property type="project" value="TreeGrafter"/>
</dbReference>
<dbReference type="Pfam" id="PF00535">
    <property type="entry name" value="Glycos_transf_2"/>
    <property type="match status" value="1"/>
</dbReference>
<reference evidence="16" key="1">
    <citation type="journal article" date="2006" name="PLoS Biol.">
        <title>Macronuclear genome sequence of the ciliate Tetrahymena thermophila, a model eukaryote.</title>
        <authorList>
            <person name="Eisen J.A."/>
            <person name="Coyne R.S."/>
            <person name="Wu M."/>
            <person name="Wu D."/>
            <person name="Thiagarajan M."/>
            <person name="Wortman J.R."/>
            <person name="Badger J.H."/>
            <person name="Ren Q."/>
            <person name="Amedeo P."/>
            <person name="Jones K.M."/>
            <person name="Tallon L.J."/>
            <person name="Delcher A.L."/>
            <person name="Salzberg S.L."/>
            <person name="Silva J.C."/>
            <person name="Haas B.J."/>
            <person name="Majoros W.H."/>
            <person name="Farzad M."/>
            <person name="Carlton J.M."/>
            <person name="Smith R.K. Jr."/>
            <person name="Garg J."/>
            <person name="Pearlman R.E."/>
            <person name="Karrer K.M."/>
            <person name="Sun L."/>
            <person name="Manning G."/>
            <person name="Elde N.C."/>
            <person name="Turkewitz A.P."/>
            <person name="Asai D.J."/>
            <person name="Wilkes D.E."/>
            <person name="Wang Y."/>
            <person name="Cai H."/>
            <person name="Collins K."/>
            <person name="Stewart B.A."/>
            <person name="Lee S.R."/>
            <person name="Wilamowska K."/>
            <person name="Weinberg Z."/>
            <person name="Ruzzo W.L."/>
            <person name="Wloga D."/>
            <person name="Gaertig J."/>
            <person name="Frankel J."/>
            <person name="Tsao C.-C."/>
            <person name="Gorovsky M.A."/>
            <person name="Keeling P.J."/>
            <person name="Waller R.F."/>
            <person name="Patron N.J."/>
            <person name="Cherry J.M."/>
            <person name="Stover N.A."/>
            <person name="Krieger C.J."/>
            <person name="del Toro C."/>
            <person name="Ryder H.F."/>
            <person name="Williamson S.C."/>
            <person name="Barbeau R.A."/>
            <person name="Hamilton E.P."/>
            <person name="Orias E."/>
        </authorList>
    </citation>
    <scope>NUCLEOTIDE SEQUENCE [LARGE SCALE GENOMIC DNA]</scope>
    <source>
        <strain evidence="16">SB210</strain>
    </source>
</reference>
<dbReference type="InterPro" id="IPR035518">
    <property type="entry name" value="DPG_synthase"/>
</dbReference>
<dbReference type="RefSeq" id="XP_001014706.3">
    <property type="nucleotide sequence ID" value="XM_001014706.3"/>
</dbReference>
<evidence type="ECO:0000313" key="16">
    <source>
        <dbReference type="Proteomes" id="UP000009168"/>
    </source>
</evidence>
<dbReference type="Gene3D" id="3.90.550.10">
    <property type="entry name" value="Spore Coat Polysaccharide Biosynthesis Protein SpsA, Chain A"/>
    <property type="match status" value="1"/>
</dbReference>
<dbReference type="EMBL" id="GG662712">
    <property type="protein sequence ID" value="EAR94406.3"/>
    <property type="molecule type" value="Genomic_DNA"/>
</dbReference>
<dbReference type="CDD" id="cd04188">
    <property type="entry name" value="DPG_synthase"/>
    <property type="match status" value="1"/>
</dbReference>
<comment type="subcellular location">
    <subcellularLocation>
        <location evidence="1">Endoplasmic reticulum membrane</location>
        <topology evidence="1">Single-pass membrane protein</topology>
    </subcellularLocation>
</comment>
<comment type="similarity">
    <text evidence="3">Belongs to the glycosyltransferase 2 family.</text>
</comment>
<dbReference type="KEGG" id="tet:TTHERM_00047110"/>
<comment type="catalytic activity">
    <reaction evidence="12">
        <text>a di-trans,poly-cis-dolichyl phosphate + UDP-alpha-D-glucose = a di-trans,poly-cis-dolichyl beta-D-glucosyl phosphate + UDP</text>
        <dbReference type="Rhea" id="RHEA:15401"/>
        <dbReference type="Rhea" id="RHEA-COMP:19498"/>
        <dbReference type="Rhea" id="RHEA-COMP:19502"/>
        <dbReference type="ChEBI" id="CHEBI:57525"/>
        <dbReference type="ChEBI" id="CHEBI:57683"/>
        <dbReference type="ChEBI" id="CHEBI:58223"/>
        <dbReference type="ChEBI" id="CHEBI:58885"/>
        <dbReference type="EC" id="2.4.1.117"/>
    </reaction>
    <physiologicalReaction direction="left-to-right" evidence="12">
        <dbReference type="Rhea" id="RHEA:15402"/>
    </physiologicalReaction>
</comment>
<proteinExistence type="inferred from homology"/>